<protein>
    <submittedName>
        <fullName evidence="7">Ferredoxin-type protein NapF (Periplasmic nitrate reductase)</fullName>
    </submittedName>
</protein>
<evidence type="ECO:0000313" key="7">
    <source>
        <dbReference type="EMBL" id="VAW17782.1"/>
    </source>
</evidence>
<evidence type="ECO:0000256" key="1">
    <source>
        <dbReference type="ARBA" id="ARBA00022485"/>
    </source>
</evidence>
<dbReference type="PROSITE" id="PS00198">
    <property type="entry name" value="4FE4S_FER_1"/>
    <property type="match status" value="1"/>
</dbReference>
<dbReference type="GO" id="GO:0051539">
    <property type="term" value="F:4 iron, 4 sulfur cluster binding"/>
    <property type="evidence" value="ECO:0007669"/>
    <property type="project" value="UniProtKB-KW"/>
</dbReference>
<dbReference type="Pfam" id="PF12838">
    <property type="entry name" value="Fer4_7"/>
    <property type="match status" value="2"/>
</dbReference>
<evidence type="ECO:0000256" key="3">
    <source>
        <dbReference type="ARBA" id="ARBA00022737"/>
    </source>
</evidence>
<keyword evidence="1" id="KW-0004">4Fe-4S</keyword>
<dbReference type="PROSITE" id="PS51379">
    <property type="entry name" value="4FE4S_FER_2"/>
    <property type="match status" value="3"/>
</dbReference>
<keyword evidence="3" id="KW-0677">Repeat</keyword>
<gene>
    <name evidence="7" type="ORF">MNBD_ALPHA09-334</name>
</gene>
<organism evidence="7">
    <name type="scientific">hydrothermal vent metagenome</name>
    <dbReference type="NCBI Taxonomy" id="652676"/>
    <lineage>
        <taxon>unclassified sequences</taxon>
        <taxon>metagenomes</taxon>
        <taxon>ecological metagenomes</taxon>
    </lineage>
</organism>
<dbReference type="PANTHER" id="PTHR43687:SF1">
    <property type="entry name" value="FERREDOXIN III"/>
    <property type="match status" value="1"/>
</dbReference>
<dbReference type="CDD" id="cd10564">
    <property type="entry name" value="NapF_like"/>
    <property type="match status" value="1"/>
</dbReference>
<dbReference type="InterPro" id="IPR050572">
    <property type="entry name" value="Fe-S_Ferredoxin"/>
</dbReference>
<name>A0A3B0TTL7_9ZZZZ</name>
<keyword evidence="2" id="KW-0479">Metal-binding</keyword>
<dbReference type="Gene3D" id="3.30.70.20">
    <property type="match status" value="2"/>
</dbReference>
<dbReference type="PANTHER" id="PTHR43687">
    <property type="entry name" value="ADENYLYLSULFATE REDUCTASE, BETA SUBUNIT"/>
    <property type="match status" value="1"/>
</dbReference>
<dbReference type="EMBL" id="UOEM01000108">
    <property type="protein sequence ID" value="VAW17782.1"/>
    <property type="molecule type" value="Genomic_DNA"/>
</dbReference>
<keyword evidence="4" id="KW-0408">Iron</keyword>
<evidence type="ECO:0000259" key="6">
    <source>
        <dbReference type="PROSITE" id="PS51379"/>
    </source>
</evidence>
<dbReference type="GO" id="GO:0046872">
    <property type="term" value="F:metal ion binding"/>
    <property type="evidence" value="ECO:0007669"/>
    <property type="project" value="UniProtKB-KW"/>
</dbReference>
<evidence type="ECO:0000256" key="4">
    <source>
        <dbReference type="ARBA" id="ARBA00023004"/>
    </source>
</evidence>
<dbReference type="SUPFAM" id="SSF54862">
    <property type="entry name" value="4Fe-4S ferredoxins"/>
    <property type="match status" value="1"/>
</dbReference>
<dbReference type="AlphaFoldDB" id="A0A3B0TTL7"/>
<reference evidence="7" key="1">
    <citation type="submission" date="2018-06" db="EMBL/GenBank/DDBJ databases">
        <authorList>
            <person name="Zhirakovskaya E."/>
        </authorList>
    </citation>
    <scope>NUCLEOTIDE SEQUENCE</scope>
</reference>
<sequence>MPRGLSRAELLRGRFAEISGTGRPPYSLPEVDFIGLCEACDDCRNACETSIIGTDDEGYPVLRFGEARCSFCGACATACTTGALDPDKARAWTVIAEVRGSCLSFEGITCRACEETCAPGAIRFRLMTGGRAVPLLNEADCTGCGACAVVCPNQSIHMTSRKAEEVFA</sequence>
<accession>A0A3B0TTL7</accession>
<dbReference type="NCBIfam" id="TIGR00402">
    <property type="entry name" value="napF"/>
    <property type="match status" value="1"/>
</dbReference>
<dbReference type="InterPro" id="IPR017900">
    <property type="entry name" value="4Fe4S_Fe_S_CS"/>
</dbReference>
<dbReference type="InterPro" id="IPR017896">
    <property type="entry name" value="4Fe4S_Fe-S-bd"/>
</dbReference>
<dbReference type="InterPro" id="IPR004496">
    <property type="entry name" value="NapF"/>
</dbReference>
<feature type="domain" description="4Fe-4S ferredoxin-type" evidence="6">
    <location>
        <begin position="27"/>
        <end position="57"/>
    </location>
</feature>
<evidence type="ECO:0000256" key="2">
    <source>
        <dbReference type="ARBA" id="ARBA00022723"/>
    </source>
</evidence>
<feature type="domain" description="4Fe-4S ferredoxin-type" evidence="6">
    <location>
        <begin position="132"/>
        <end position="161"/>
    </location>
</feature>
<proteinExistence type="predicted"/>
<keyword evidence="5" id="KW-0411">Iron-sulfur</keyword>
<evidence type="ECO:0000256" key="5">
    <source>
        <dbReference type="ARBA" id="ARBA00023014"/>
    </source>
</evidence>
<feature type="domain" description="4Fe-4S ferredoxin-type" evidence="6">
    <location>
        <begin position="60"/>
        <end position="89"/>
    </location>
</feature>